<gene>
    <name evidence="1" type="ORF">GXW76_05810</name>
</gene>
<dbReference type="Proteomes" id="UP001138751">
    <property type="component" value="Unassembled WGS sequence"/>
</dbReference>
<evidence type="ECO:0000313" key="1">
    <source>
        <dbReference type="EMBL" id="MBR0670679.1"/>
    </source>
</evidence>
<dbReference type="AlphaFoldDB" id="A0A9X9WU50"/>
<name>A0A9X9WU50_9PROT</name>
<sequence length="426" mass="46077">MMKAHPPAAEATEAQADLAARVAALARLDLVAPTKAGIGPLFSALQPLIRRLGISPPPGAAPLVATHAQLRLLERPELGSEELLDLPEPVLARLRAGEGFVAFDTSTEGRPFSLRHVQAMHGALERAGLPPSRAGWLQQNRDIAPYYRSYCAEQGIAPMRVLTADAFGFGLWRRLAGAQPRPVCWPFGFALAPGPRRYRWICLNYMLRPHRALLATWLMERPEPGHLSFSTRRPVTDVSARPILLNAVRRLSRGDEAAVARVAALLEEGLHLGGDTDGFANAFERVYSLPEQEVAAAELFIVTETEMASPGLGRWTEKTLKALATGLPIIVFGNLGTVAALAALGFDMLDDLVDHGYDAVAAPEDRFAAARVSVARFLARPPGFTEAEMRRLRAASAHNREVFAREILRVAALDPLDAVLAAVDGG</sequence>
<evidence type="ECO:0000313" key="2">
    <source>
        <dbReference type="Proteomes" id="UP001138751"/>
    </source>
</evidence>
<organism evidence="1 2">
    <name type="scientific">Neoroseomonas soli</name>
    <dbReference type="NCBI Taxonomy" id="1081025"/>
    <lineage>
        <taxon>Bacteria</taxon>
        <taxon>Pseudomonadati</taxon>
        <taxon>Pseudomonadota</taxon>
        <taxon>Alphaproteobacteria</taxon>
        <taxon>Acetobacterales</taxon>
        <taxon>Acetobacteraceae</taxon>
        <taxon>Neoroseomonas</taxon>
    </lineage>
</organism>
<dbReference type="EMBL" id="JAAEDM010000009">
    <property type="protein sequence ID" value="MBR0670679.1"/>
    <property type="molecule type" value="Genomic_DNA"/>
</dbReference>
<protein>
    <submittedName>
        <fullName evidence="1">Uncharacterized protein</fullName>
    </submittedName>
</protein>
<reference evidence="1" key="1">
    <citation type="submission" date="2020-01" db="EMBL/GenBank/DDBJ databases">
        <authorList>
            <person name="Rat A."/>
        </authorList>
    </citation>
    <scope>NUCLEOTIDE SEQUENCE</scope>
    <source>
        <strain evidence="1">LMG 31231</strain>
    </source>
</reference>
<comment type="caution">
    <text evidence="1">The sequence shown here is derived from an EMBL/GenBank/DDBJ whole genome shotgun (WGS) entry which is preliminary data.</text>
</comment>
<keyword evidence="2" id="KW-1185">Reference proteome</keyword>
<reference evidence="1" key="2">
    <citation type="journal article" date="2021" name="Syst. Appl. Microbiol.">
        <title>Roseomonas hellenica sp. nov., isolated from roots of wild-growing Alkanna tinctoria.</title>
        <authorList>
            <person name="Rat A."/>
            <person name="Naranjo H.D."/>
            <person name="Lebbe L."/>
            <person name="Cnockaert M."/>
            <person name="Krigas N."/>
            <person name="Grigoriadou K."/>
            <person name="Maloupa E."/>
            <person name="Willems A."/>
        </authorList>
    </citation>
    <scope>NUCLEOTIDE SEQUENCE</scope>
    <source>
        <strain evidence="1">LMG 31231</strain>
    </source>
</reference>
<proteinExistence type="predicted"/>
<accession>A0A9X9WU50</accession>
<dbReference type="RefSeq" id="WP_211861048.1">
    <property type="nucleotide sequence ID" value="NZ_JAAEDM010000009.1"/>
</dbReference>